<feature type="binding site" evidence="4">
    <location>
        <position position="184"/>
    </location>
    <ligand>
        <name>pyridoxal 5'-phosphate</name>
        <dbReference type="ChEBI" id="CHEBI:597326"/>
    </ligand>
</feature>
<comment type="subunit">
    <text evidence="4 5">Homodimer.</text>
</comment>
<dbReference type="PIRSF" id="PIRSF038800">
    <property type="entry name" value="KYNU"/>
    <property type="match status" value="1"/>
</dbReference>
<dbReference type="GO" id="GO:0034354">
    <property type="term" value="P:'de novo' NAD+ biosynthetic process from L-tryptophan"/>
    <property type="evidence" value="ECO:0007669"/>
    <property type="project" value="UniProtKB-UniRule"/>
</dbReference>
<dbReference type="InterPro" id="IPR010111">
    <property type="entry name" value="Kynureninase"/>
</dbReference>
<dbReference type="GO" id="GO:0005737">
    <property type="term" value="C:cytoplasm"/>
    <property type="evidence" value="ECO:0007669"/>
    <property type="project" value="UniProtKB-SubCell"/>
</dbReference>
<dbReference type="GO" id="GO:0030429">
    <property type="term" value="F:kynureninase activity"/>
    <property type="evidence" value="ECO:0007669"/>
    <property type="project" value="UniProtKB-UniRule"/>
</dbReference>
<dbReference type="NCBIfam" id="TIGR01814">
    <property type="entry name" value="kynureninase"/>
    <property type="match status" value="1"/>
</dbReference>
<evidence type="ECO:0000256" key="4">
    <source>
        <dbReference type="HAMAP-Rule" id="MF_03017"/>
    </source>
</evidence>
<comment type="catalytic activity">
    <reaction evidence="5">
        <text>3-hydroxy-L-kynurenine + H2O = 3-hydroxyanthranilate + L-alanine + H(+)</text>
        <dbReference type="Rhea" id="RHEA:25143"/>
        <dbReference type="ChEBI" id="CHEBI:15377"/>
        <dbReference type="ChEBI" id="CHEBI:15378"/>
        <dbReference type="ChEBI" id="CHEBI:36559"/>
        <dbReference type="ChEBI" id="CHEBI:57972"/>
        <dbReference type="ChEBI" id="CHEBI:58125"/>
        <dbReference type="EC" id="3.7.1.3"/>
    </reaction>
</comment>
<feature type="binding site" evidence="4">
    <location>
        <position position="213"/>
    </location>
    <ligand>
        <name>pyridoxal 5'-phosphate</name>
        <dbReference type="ChEBI" id="CHEBI:597326"/>
    </ligand>
</feature>
<name>A0A0D7AYI6_9AGAR</name>
<evidence type="ECO:0000256" key="2">
    <source>
        <dbReference type="ARBA" id="ARBA00022801"/>
    </source>
</evidence>
<dbReference type="EMBL" id="KN880733">
    <property type="protein sequence ID" value="KIY62959.1"/>
    <property type="molecule type" value="Genomic_DNA"/>
</dbReference>
<dbReference type="PANTHER" id="PTHR14084">
    <property type="entry name" value="KYNURENINASE"/>
    <property type="match status" value="1"/>
</dbReference>
<feature type="binding site" evidence="4">
    <location>
        <begin position="128"/>
        <end position="131"/>
    </location>
    <ligand>
        <name>pyridoxal 5'-phosphate</name>
        <dbReference type="ChEBI" id="CHEBI:597326"/>
    </ligand>
</feature>
<keyword evidence="1 4" id="KW-0662">Pyridine nucleotide biosynthesis</keyword>
<comment type="pathway">
    <text evidence="4 5">Cofactor biosynthesis; NAD(+) biosynthesis; quinolinate from L-kynurenine: step 2/3.</text>
</comment>
<evidence type="ECO:0000256" key="1">
    <source>
        <dbReference type="ARBA" id="ARBA00022642"/>
    </source>
</evidence>
<evidence type="ECO:0000256" key="3">
    <source>
        <dbReference type="ARBA" id="ARBA00022898"/>
    </source>
</evidence>
<dbReference type="GO" id="GO:0030170">
    <property type="term" value="F:pyridoxal phosphate binding"/>
    <property type="evidence" value="ECO:0007669"/>
    <property type="project" value="UniProtKB-UniRule"/>
</dbReference>
<comment type="cofactor">
    <cofactor evidence="4 5">
        <name>pyridoxal 5'-phosphate</name>
        <dbReference type="ChEBI" id="CHEBI:597326"/>
    </cofactor>
</comment>
<dbReference type="UniPathway" id="UPA00253">
    <property type="reaction ID" value="UER00329"/>
</dbReference>
<dbReference type="GO" id="GO:0019805">
    <property type="term" value="P:quinolinate biosynthetic process"/>
    <property type="evidence" value="ECO:0007669"/>
    <property type="project" value="UniProtKB-UniRule"/>
</dbReference>
<dbReference type="SUPFAM" id="SSF53383">
    <property type="entry name" value="PLP-dependent transferases"/>
    <property type="match status" value="1"/>
</dbReference>
<feature type="binding site" evidence="4">
    <location>
        <position position="101"/>
    </location>
    <ligand>
        <name>pyridoxal 5'-phosphate</name>
        <dbReference type="ChEBI" id="CHEBI:597326"/>
    </ligand>
</feature>
<feature type="modified residue" description="N6-(pyridoxal phosphate)lysine" evidence="4">
    <location>
        <position position="239"/>
    </location>
</feature>
<dbReference type="PANTHER" id="PTHR14084:SF0">
    <property type="entry name" value="KYNURENINASE"/>
    <property type="match status" value="1"/>
</dbReference>
<dbReference type="AlphaFoldDB" id="A0A0D7AYI6"/>
<comment type="subcellular location">
    <subcellularLocation>
        <location evidence="4 5">Cytoplasm</location>
    </subcellularLocation>
</comment>
<sequence length="434" mass="47748">MSSPLSDEFLLPRVRDVGGINVKNLDGPCTYLCGNSLGALAARSKQMVEEELDVWSKRAVVGHFDHPHGRQWVDSTKLATPLLAEILGANDSEVAVMGTLTANLHLTMSSFYKPNATRYKILCESHAFPSDQYAFQSQVRAHGLDPKDAIIEMEPRKGEFTLREEDILATIEREGSSIALVLFSGVQYYTGQLFPIQKITAKAQEQGCICGWDLAHATGNVPLSLHDWGVDFAMGCTYKYLNSGAGGIGFLYIHDKWNDKELPKYAGWWGVETKKRFQMESKFVPIAGAAGFQQSNPSALCVAALLGSLEVFKKVGMMGPIRERSILLTSTLESLLKKSKFFVDASEASNVKTTAFTIITPSDPEARGAQLSLLFLPLGSGLMQRVYDYLVEYGGVIGDERRPDVIRLAPAPLYNTLADCEHAAEILNEALERE</sequence>
<evidence type="ECO:0000256" key="5">
    <source>
        <dbReference type="PIRNR" id="PIRNR038800"/>
    </source>
</evidence>
<dbReference type="Gene3D" id="3.90.1150.10">
    <property type="entry name" value="Aspartate Aminotransferase, domain 1"/>
    <property type="match status" value="1"/>
</dbReference>
<feature type="binding site" evidence="4">
    <location>
        <position position="216"/>
    </location>
    <ligand>
        <name>pyridoxal 5'-phosphate</name>
        <dbReference type="ChEBI" id="CHEBI:597326"/>
    </ligand>
</feature>
<feature type="binding site" evidence="4">
    <location>
        <position position="296"/>
    </location>
    <ligand>
        <name>pyridoxal 5'-phosphate</name>
        <dbReference type="ChEBI" id="CHEBI:597326"/>
    </ligand>
</feature>
<evidence type="ECO:0000313" key="6">
    <source>
        <dbReference type="EMBL" id="KIY62959.1"/>
    </source>
</evidence>
<dbReference type="Pfam" id="PF22580">
    <property type="entry name" value="KYNU_C"/>
    <property type="match status" value="1"/>
</dbReference>
<organism evidence="6 7">
    <name type="scientific">Cylindrobasidium torrendii FP15055 ss-10</name>
    <dbReference type="NCBI Taxonomy" id="1314674"/>
    <lineage>
        <taxon>Eukaryota</taxon>
        <taxon>Fungi</taxon>
        <taxon>Dikarya</taxon>
        <taxon>Basidiomycota</taxon>
        <taxon>Agaricomycotina</taxon>
        <taxon>Agaricomycetes</taxon>
        <taxon>Agaricomycetidae</taxon>
        <taxon>Agaricales</taxon>
        <taxon>Marasmiineae</taxon>
        <taxon>Physalacriaceae</taxon>
        <taxon>Cylindrobasidium</taxon>
    </lineage>
</organism>
<protein>
    <recommendedName>
        <fullName evidence="4 5">Kynureninase</fullName>
        <ecNumber evidence="4 5">3.7.1.3</ecNumber>
    </recommendedName>
    <alternativeName>
        <fullName evidence="4">Biosynthesis of nicotinic acid protein 5</fullName>
    </alternativeName>
    <alternativeName>
        <fullName evidence="4">L-kynurenine hydrolase</fullName>
    </alternativeName>
</protein>
<keyword evidence="4 5" id="KW-0963">Cytoplasm</keyword>
<dbReference type="Gene3D" id="3.40.640.10">
    <property type="entry name" value="Type I PLP-dependent aspartate aminotransferase-like (Major domain)"/>
    <property type="match status" value="1"/>
</dbReference>
<gene>
    <name evidence="4" type="primary">BNA5</name>
    <name evidence="6" type="ORF">CYLTODRAFT_426516</name>
</gene>
<comment type="pathway">
    <text evidence="4 5">Amino-acid degradation; L-kynurenine degradation; L-alanine and anthranilate from L-kynurenine: step 1/1.</text>
</comment>
<dbReference type="STRING" id="1314674.A0A0D7AYI6"/>
<keyword evidence="3 4" id="KW-0663">Pyridoxal phosphate</keyword>
<keyword evidence="7" id="KW-1185">Reference proteome</keyword>
<feature type="binding site" evidence="4">
    <location>
        <position position="100"/>
    </location>
    <ligand>
        <name>pyridoxal 5'-phosphate</name>
        <dbReference type="ChEBI" id="CHEBI:597326"/>
    </ligand>
</feature>
<dbReference type="InterPro" id="IPR015422">
    <property type="entry name" value="PyrdxlP-dep_Trfase_small"/>
</dbReference>
<dbReference type="InterPro" id="IPR015424">
    <property type="entry name" value="PyrdxlP-dep_Trfase"/>
</dbReference>
<feature type="binding site" evidence="4">
    <location>
        <position position="268"/>
    </location>
    <ligand>
        <name>pyridoxal 5'-phosphate</name>
        <dbReference type="ChEBI" id="CHEBI:597326"/>
    </ligand>
</feature>
<feature type="binding site" evidence="4">
    <location>
        <position position="238"/>
    </location>
    <ligand>
        <name>pyridoxal 5'-phosphate</name>
        <dbReference type="ChEBI" id="CHEBI:597326"/>
    </ligand>
</feature>
<dbReference type="GO" id="GO:0019441">
    <property type="term" value="P:L-tryptophan catabolic process to kynurenine"/>
    <property type="evidence" value="ECO:0007669"/>
    <property type="project" value="TreeGrafter"/>
</dbReference>
<dbReference type="GO" id="GO:0043420">
    <property type="term" value="P:anthranilate metabolic process"/>
    <property type="evidence" value="ECO:0007669"/>
    <property type="project" value="UniProtKB-UniRule"/>
</dbReference>
<dbReference type="GO" id="GO:0097053">
    <property type="term" value="P:L-kynurenine catabolic process"/>
    <property type="evidence" value="ECO:0007669"/>
    <property type="project" value="UniProtKB-UniRule"/>
</dbReference>
<dbReference type="Proteomes" id="UP000054007">
    <property type="component" value="Unassembled WGS sequence"/>
</dbReference>
<dbReference type="FunFam" id="3.40.640.10:FF:000031">
    <property type="entry name" value="Kynureninase"/>
    <property type="match status" value="1"/>
</dbReference>
<dbReference type="EC" id="3.7.1.3" evidence="4 5"/>
<comment type="function">
    <text evidence="4 5">Catalyzes the cleavage of L-kynurenine (L-Kyn) and L-3-hydroxykynurenine (L-3OHKyn) into anthranilic acid (AA) and 3-hydroxyanthranilic acid (3-OHAA), respectively.</text>
</comment>
<evidence type="ECO:0000313" key="7">
    <source>
        <dbReference type="Proteomes" id="UP000054007"/>
    </source>
</evidence>
<comment type="catalytic activity">
    <reaction evidence="4 5">
        <text>L-kynurenine + H2O = anthranilate + L-alanine + H(+)</text>
        <dbReference type="Rhea" id="RHEA:16813"/>
        <dbReference type="ChEBI" id="CHEBI:15377"/>
        <dbReference type="ChEBI" id="CHEBI:15378"/>
        <dbReference type="ChEBI" id="CHEBI:16567"/>
        <dbReference type="ChEBI" id="CHEBI:57959"/>
        <dbReference type="ChEBI" id="CHEBI:57972"/>
        <dbReference type="EC" id="3.7.1.3"/>
    </reaction>
</comment>
<dbReference type="UniPathway" id="UPA00334">
    <property type="reaction ID" value="UER00455"/>
</dbReference>
<comment type="similarity">
    <text evidence="4 5">Belongs to the kynureninase family.</text>
</comment>
<keyword evidence="2 4" id="KW-0378">Hydrolase</keyword>
<dbReference type="InterPro" id="IPR015421">
    <property type="entry name" value="PyrdxlP-dep_Trfase_major"/>
</dbReference>
<dbReference type="HAMAP" id="MF_01970">
    <property type="entry name" value="Kynureninase"/>
    <property type="match status" value="1"/>
</dbReference>
<reference evidence="6 7" key="1">
    <citation type="journal article" date="2015" name="Fungal Genet. Biol.">
        <title>Evolution of novel wood decay mechanisms in Agaricales revealed by the genome sequences of Fistulina hepatica and Cylindrobasidium torrendii.</title>
        <authorList>
            <person name="Floudas D."/>
            <person name="Held B.W."/>
            <person name="Riley R."/>
            <person name="Nagy L.G."/>
            <person name="Koehler G."/>
            <person name="Ransdell A.S."/>
            <person name="Younus H."/>
            <person name="Chow J."/>
            <person name="Chiniquy J."/>
            <person name="Lipzen A."/>
            <person name="Tritt A."/>
            <person name="Sun H."/>
            <person name="Haridas S."/>
            <person name="LaButti K."/>
            <person name="Ohm R.A."/>
            <person name="Kues U."/>
            <person name="Blanchette R.A."/>
            <person name="Grigoriev I.V."/>
            <person name="Minto R.E."/>
            <person name="Hibbett D.S."/>
        </authorList>
    </citation>
    <scope>NUCLEOTIDE SEQUENCE [LARGE SCALE GENOMIC DNA]</scope>
    <source>
        <strain evidence="6 7">FP15055 ss-10</strain>
    </source>
</reference>
<proteinExistence type="inferred from homology"/>
<dbReference type="OrthoDB" id="5978656at2759"/>
<accession>A0A0D7AYI6</accession>